<keyword evidence="4 14" id="KW-1134">Transmembrane beta strand</keyword>
<protein>
    <submittedName>
        <fullName evidence="20">Iron complex outermembrane receptor protein</fullName>
    </submittedName>
</protein>
<reference evidence="20 21" key="1">
    <citation type="submission" date="2021-03" db="EMBL/GenBank/DDBJ databases">
        <authorList>
            <person name="D'Agostino P."/>
            <person name="Huntemann M."/>
            <person name="Clum A."/>
            <person name="Spunde A."/>
            <person name="Palaniappan K."/>
            <person name="Ritter S."/>
            <person name="Mikhailova N."/>
            <person name="Chen I.-M."/>
            <person name="Stamatis D."/>
            <person name="Reddy T."/>
            <person name="O'Malley R."/>
            <person name="Daum C."/>
            <person name="Shapiro N."/>
            <person name="Ivanova N."/>
            <person name="Kyrpides N."/>
            <person name="Woyke T."/>
        </authorList>
    </citation>
    <scope>NUCLEOTIDE SEQUENCE [LARGE SCALE GENOMIC DNA]</scope>
    <source>
        <strain evidence="20 21">WS4403</strain>
    </source>
</reference>
<dbReference type="CDD" id="cd01347">
    <property type="entry name" value="ligand_gated_channel"/>
    <property type="match status" value="1"/>
</dbReference>
<organism evidence="20 21">
    <name type="scientific">Winslowiella toletana</name>
    <dbReference type="NCBI Taxonomy" id="92490"/>
    <lineage>
        <taxon>Bacteria</taxon>
        <taxon>Pseudomonadati</taxon>
        <taxon>Pseudomonadota</taxon>
        <taxon>Gammaproteobacteria</taxon>
        <taxon>Enterobacterales</taxon>
        <taxon>Erwiniaceae</taxon>
        <taxon>Winslowiella</taxon>
    </lineage>
</organism>
<dbReference type="InterPro" id="IPR012910">
    <property type="entry name" value="Plug_dom"/>
</dbReference>
<keyword evidence="5" id="KW-0410">Iron transport</keyword>
<keyword evidence="13 14" id="KW-0998">Cell outer membrane</keyword>
<evidence type="ECO:0000256" key="15">
    <source>
        <dbReference type="PROSITE-ProRule" id="PRU10144"/>
    </source>
</evidence>
<evidence type="ECO:0000256" key="11">
    <source>
        <dbReference type="ARBA" id="ARBA00023136"/>
    </source>
</evidence>
<dbReference type="PANTHER" id="PTHR32552">
    <property type="entry name" value="FERRICHROME IRON RECEPTOR-RELATED"/>
    <property type="match status" value="1"/>
</dbReference>
<evidence type="ECO:0000256" key="8">
    <source>
        <dbReference type="ARBA" id="ARBA00023004"/>
    </source>
</evidence>
<proteinExistence type="inferred from homology"/>
<keyword evidence="12 20" id="KW-0675">Receptor</keyword>
<name>A0ABS4PE40_9GAMM</name>
<evidence type="ECO:0000256" key="10">
    <source>
        <dbReference type="ARBA" id="ARBA00023077"/>
    </source>
</evidence>
<evidence type="ECO:0000256" key="9">
    <source>
        <dbReference type="ARBA" id="ARBA00023065"/>
    </source>
</evidence>
<feature type="short sequence motif" description="TonB C-terminal box" evidence="15">
    <location>
        <begin position="713"/>
        <end position="730"/>
    </location>
</feature>
<evidence type="ECO:0000259" key="19">
    <source>
        <dbReference type="Pfam" id="PF07715"/>
    </source>
</evidence>
<dbReference type="InterPro" id="IPR039426">
    <property type="entry name" value="TonB-dep_rcpt-like"/>
</dbReference>
<keyword evidence="9" id="KW-0406">Ion transport</keyword>
<evidence type="ECO:0000256" key="6">
    <source>
        <dbReference type="ARBA" id="ARBA00022692"/>
    </source>
</evidence>
<comment type="similarity">
    <text evidence="2 14 16">Belongs to the TonB-dependent receptor family.</text>
</comment>
<evidence type="ECO:0000256" key="3">
    <source>
        <dbReference type="ARBA" id="ARBA00022448"/>
    </source>
</evidence>
<feature type="signal peptide" evidence="17">
    <location>
        <begin position="1"/>
        <end position="29"/>
    </location>
</feature>
<evidence type="ECO:0000256" key="5">
    <source>
        <dbReference type="ARBA" id="ARBA00022496"/>
    </source>
</evidence>
<dbReference type="PROSITE" id="PS01156">
    <property type="entry name" value="TONB_DEPENDENT_REC_2"/>
    <property type="match status" value="1"/>
</dbReference>
<feature type="chain" id="PRO_5046621640" evidence="17">
    <location>
        <begin position="30"/>
        <end position="730"/>
    </location>
</feature>
<dbReference type="InterPro" id="IPR010105">
    <property type="entry name" value="TonB_sidphr_rcpt"/>
</dbReference>
<evidence type="ECO:0000256" key="1">
    <source>
        <dbReference type="ARBA" id="ARBA00004571"/>
    </source>
</evidence>
<evidence type="ECO:0000259" key="18">
    <source>
        <dbReference type="Pfam" id="PF00593"/>
    </source>
</evidence>
<comment type="subcellular location">
    <subcellularLocation>
        <location evidence="1 14">Cell outer membrane</location>
        <topology evidence="1 14">Multi-pass membrane protein</topology>
    </subcellularLocation>
</comment>
<dbReference type="PANTHER" id="PTHR32552:SF82">
    <property type="entry name" value="FCUA PROTEIN"/>
    <property type="match status" value="1"/>
</dbReference>
<dbReference type="Pfam" id="PF00593">
    <property type="entry name" value="TonB_dep_Rec_b-barrel"/>
    <property type="match status" value="1"/>
</dbReference>
<dbReference type="NCBIfam" id="TIGR01783">
    <property type="entry name" value="TonB-siderophor"/>
    <property type="match status" value="1"/>
</dbReference>
<dbReference type="EMBL" id="JAGGMQ010000001">
    <property type="protein sequence ID" value="MBP2170900.1"/>
    <property type="molecule type" value="Genomic_DNA"/>
</dbReference>
<evidence type="ECO:0000313" key="20">
    <source>
        <dbReference type="EMBL" id="MBP2170900.1"/>
    </source>
</evidence>
<dbReference type="Gene3D" id="2.40.170.20">
    <property type="entry name" value="TonB-dependent receptor, beta-barrel domain"/>
    <property type="match status" value="1"/>
</dbReference>
<gene>
    <name evidence="20" type="ORF">J2125_004092</name>
</gene>
<evidence type="ECO:0000256" key="4">
    <source>
        <dbReference type="ARBA" id="ARBA00022452"/>
    </source>
</evidence>
<evidence type="ECO:0000256" key="2">
    <source>
        <dbReference type="ARBA" id="ARBA00009810"/>
    </source>
</evidence>
<dbReference type="InterPro" id="IPR010917">
    <property type="entry name" value="TonB_rcpt_CS"/>
</dbReference>
<accession>A0ABS4PE40</accession>
<dbReference type="SUPFAM" id="SSF56935">
    <property type="entry name" value="Porins"/>
    <property type="match status" value="1"/>
</dbReference>
<dbReference type="Pfam" id="PF07715">
    <property type="entry name" value="Plug"/>
    <property type="match status" value="1"/>
</dbReference>
<dbReference type="InterPro" id="IPR000531">
    <property type="entry name" value="Beta-barrel_TonB"/>
</dbReference>
<evidence type="ECO:0000256" key="7">
    <source>
        <dbReference type="ARBA" id="ARBA00022729"/>
    </source>
</evidence>
<keyword evidence="3 14" id="KW-0813">Transport</keyword>
<keyword evidence="21" id="KW-1185">Reference proteome</keyword>
<comment type="caution">
    <text evidence="20">The sequence shown here is derived from an EMBL/GenBank/DDBJ whole genome shotgun (WGS) entry which is preliminary data.</text>
</comment>
<dbReference type="RefSeq" id="WP_017801821.1">
    <property type="nucleotide sequence ID" value="NZ_JAGGMQ010000001.1"/>
</dbReference>
<evidence type="ECO:0000256" key="12">
    <source>
        <dbReference type="ARBA" id="ARBA00023170"/>
    </source>
</evidence>
<reference evidence="21" key="2">
    <citation type="submission" date="2023-07" db="EMBL/GenBank/DDBJ databases">
        <title>Genome mining of underrepresented organisms for secondary metabolites.</title>
        <authorList>
            <person name="D'Agostino P.M."/>
        </authorList>
    </citation>
    <scope>NUCLEOTIDE SEQUENCE [LARGE SCALE GENOMIC DNA]</scope>
    <source>
        <strain evidence="21">WS4403</strain>
    </source>
</reference>
<dbReference type="InterPro" id="IPR037066">
    <property type="entry name" value="Plug_dom_sf"/>
</dbReference>
<keyword evidence="8" id="KW-0408">Iron</keyword>
<dbReference type="InterPro" id="IPR036942">
    <property type="entry name" value="Beta-barrel_TonB_sf"/>
</dbReference>
<evidence type="ECO:0000313" key="21">
    <source>
        <dbReference type="Proteomes" id="UP001195624"/>
    </source>
</evidence>
<evidence type="ECO:0000256" key="14">
    <source>
        <dbReference type="PROSITE-ProRule" id="PRU01360"/>
    </source>
</evidence>
<evidence type="ECO:0000256" key="17">
    <source>
        <dbReference type="SAM" id="SignalP"/>
    </source>
</evidence>
<evidence type="ECO:0000256" key="13">
    <source>
        <dbReference type="ARBA" id="ARBA00023237"/>
    </source>
</evidence>
<feature type="domain" description="TonB-dependent receptor-like beta-barrel" evidence="18">
    <location>
        <begin position="263"/>
        <end position="698"/>
    </location>
</feature>
<sequence>MHSTLFATRGFKPTLLAVLIGSVTFPALAATDTDTSKKTESTMTVVAAPEDSFKAGGDELVPAYLDGQVANGGRMGMLGQQNAMDVPFNVIGFTSKLIEDQQAKTIADVVRNDAAVQNVQGYGNFGESYRIRGFQLDGDDMTLGGLAGIMPRQVISTAMVDRVEVFKGANALMNGAATTAVGGMINLEPKHAGDLPMARVGIDYTSSSQIGTSVDAGRRFGDDDQFGVRVNLLQREGETAVDDEKRRTTVASIGLDYRQDNLRTSLDMGYQKQTFHGGRIGVNVSGADFIPASPSATHNTSQKWVYSDLESQFAMLRGEYDVAQDWTLYGGVGLQHSHESGAYGSPTVTSTDGSATMGRMDVTNIKDSYSGMFGLRGAFDTAFVSHKVNVGYSATTSRSKAAYNMALTGVPSNIYDTPDISSPTLNFSGGDMDEPGVRGRTRTQGILLTDTLGVLDDKVELTLGTRYQKVVTREYDYNTGAEIGDSSFEDSRWTPAVGVMVKPWEHISLYANHIESLQPGSSAPIGTANYGESTGVLHSKQNEVGVKVDYQRLGGSLALFEIKQPSAVTNASNVYALDGEQRNRGIELNLFGEPVLGLRLNGSATWIDAQLTKTANGANDGNTAVGVPSYNMVLGAEYDIQPVEGLTATALVNHNGAQYANAANTKKLDSYTTLDLGVRYTTKVQDNDMVWRVGVDNVTNKSYWSNVDSSGTYIYQGEPRTLKVSMSYDF</sequence>
<keyword evidence="6 14" id="KW-0812">Transmembrane</keyword>
<keyword evidence="7 17" id="KW-0732">Signal</keyword>
<keyword evidence="11 14" id="KW-0472">Membrane</keyword>
<feature type="domain" description="TonB-dependent receptor plug" evidence="19">
    <location>
        <begin position="83"/>
        <end position="179"/>
    </location>
</feature>
<evidence type="ECO:0000256" key="16">
    <source>
        <dbReference type="RuleBase" id="RU003357"/>
    </source>
</evidence>
<keyword evidence="10 16" id="KW-0798">TonB box</keyword>
<dbReference type="PROSITE" id="PS52016">
    <property type="entry name" value="TONB_DEPENDENT_REC_3"/>
    <property type="match status" value="1"/>
</dbReference>
<dbReference type="Gene3D" id="2.170.130.10">
    <property type="entry name" value="TonB-dependent receptor, plug domain"/>
    <property type="match status" value="1"/>
</dbReference>
<dbReference type="Proteomes" id="UP001195624">
    <property type="component" value="Unassembled WGS sequence"/>
</dbReference>